<dbReference type="OrthoDB" id="9807157at2"/>
<dbReference type="CDD" id="cd06454">
    <property type="entry name" value="KBL_like"/>
    <property type="match status" value="1"/>
</dbReference>
<dbReference type="GO" id="GO:0008710">
    <property type="term" value="F:8-amino-7-oxononanoate synthase activity"/>
    <property type="evidence" value="ECO:0007669"/>
    <property type="project" value="UniProtKB-EC"/>
</dbReference>
<sequence>MNAADSQSTPTVENTPPNESITKPKDLFQKCFDFTIADEIKAKGVYPYFRPIEENEGPEVFIEGRKVIMAGSNNYLGLTGDPRVKEAAIKAIERFGTSCSGSRYLTGTVSLHIELEEKLADYFGKESVLLFSTGYQTGQGIIPTLVQRGEYLISDRDNHACLVVAGLMARGATATLERYKHNDMADLERVLQKLPYEAGKLIATDGVFSVSGEIVNLPEIVRLAKQYNARILVDDAHSVGVIGKGGRGTASEFGLEKEVDLTMGTFSKTFASLGGFVAGDRAVINFIKHQAPALIFSASPTAASVAAALKSLEILQAEPERITKLIENADRVRQGLKQLGFRLMDSRTAIVSAIIGDQEKTLIFWRKLFDAGVFVNAFVRPGVMPGYEMLRTSYMSTHEAWQLDKIVTEFEKIGKELGVI</sequence>
<keyword evidence="6" id="KW-1185">Reference proteome</keyword>
<evidence type="ECO:0000259" key="4">
    <source>
        <dbReference type="Pfam" id="PF00155"/>
    </source>
</evidence>
<evidence type="ECO:0000256" key="2">
    <source>
        <dbReference type="ARBA" id="ARBA00022679"/>
    </source>
</evidence>
<protein>
    <submittedName>
        <fullName evidence="5">8-amino-7-oxononanoate synthase</fullName>
        <ecNumber evidence="5">2.3.1.47</ecNumber>
    </submittedName>
</protein>
<dbReference type="Gene3D" id="3.40.640.10">
    <property type="entry name" value="Type I PLP-dependent aspartate aminotransferase-like (Major domain)"/>
    <property type="match status" value="1"/>
</dbReference>
<dbReference type="InterPro" id="IPR004839">
    <property type="entry name" value="Aminotransferase_I/II_large"/>
</dbReference>
<dbReference type="InterPro" id="IPR050087">
    <property type="entry name" value="AON_synthase_class-II"/>
</dbReference>
<dbReference type="InterPro" id="IPR015422">
    <property type="entry name" value="PyrdxlP-dep_Trfase_small"/>
</dbReference>
<name>B3QTE4_CHLT3</name>
<dbReference type="Gene3D" id="3.90.1150.10">
    <property type="entry name" value="Aspartate Aminotransferase, domain 1"/>
    <property type="match status" value="1"/>
</dbReference>
<evidence type="ECO:0000256" key="1">
    <source>
        <dbReference type="ARBA" id="ARBA00001933"/>
    </source>
</evidence>
<dbReference type="InterPro" id="IPR015424">
    <property type="entry name" value="PyrdxlP-dep_Trfase"/>
</dbReference>
<dbReference type="STRING" id="517418.Ctha_0219"/>
<evidence type="ECO:0000313" key="5">
    <source>
        <dbReference type="EMBL" id="ACF12690.1"/>
    </source>
</evidence>
<dbReference type="AlphaFoldDB" id="B3QTE4"/>
<dbReference type="Pfam" id="PF00155">
    <property type="entry name" value="Aminotran_1_2"/>
    <property type="match status" value="1"/>
</dbReference>
<evidence type="ECO:0000256" key="3">
    <source>
        <dbReference type="SAM" id="MobiDB-lite"/>
    </source>
</evidence>
<dbReference type="EC" id="2.3.1.47" evidence="5"/>
<reference evidence="5 6" key="1">
    <citation type="submission" date="2008-06" db="EMBL/GenBank/DDBJ databases">
        <title>Complete sequence of Chloroherpeton thalassium ATCC 35110.</title>
        <authorList>
            <consortium name="US DOE Joint Genome Institute"/>
            <person name="Lucas S."/>
            <person name="Copeland A."/>
            <person name="Lapidus A."/>
            <person name="Glavina del Rio T."/>
            <person name="Dalin E."/>
            <person name="Tice H."/>
            <person name="Bruce D."/>
            <person name="Goodwin L."/>
            <person name="Pitluck S."/>
            <person name="Schmutz J."/>
            <person name="Larimer F."/>
            <person name="Land M."/>
            <person name="Hauser L."/>
            <person name="Kyrpides N."/>
            <person name="Mikhailova N."/>
            <person name="Liu Z."/>
            <person name="Li T."/>
            <person name="Zhao F."/>
            <person name="Overmann J."/>
            <person name="Bryant D.A."/>
            <person name="Richardson P."/>
        </authorList>
    </citation>
    <scope>NUCLEOTIDE SEQUENCE [LARGE SCALE GENOMIC DNA]</scope>
    <source>
        <strain evidence="6">ATCC 35110 / GB-78</strain>
    </source>
</reference>
<dbReference type="SUPFAM" id="SSF53383">
    <property type="entry name" value="PLP-dependent transferases"/>
    <property type="match status" value="1"/>
</dbReference>
<dbReference type="eggNOG" id="COG0156">
    <property type="taxonomic scope" value="Bacteria"/>
</dbReference>
<comment type="cofactor">
    <cofactor evidence="1">
        <name>pyridoxal 5'-phosphate</name>
        <dbReference type="ChEBI" id="CHEBI:597326"/>
    </cofactor>
</comment>
<dbReference type="GO" id="GO:0030170">
    <property type="term" value="F:pyridoxal phosphate binding"/>
    <property type="evidence" value="ECO:0007669"/>
    <property type="project" value="InterPro"/>
</dbReference>
<dbReference type="PANTHER" id="PTHR13693">
    <property type="entry name" value="CLASS II AMINOTRANSFERASE/8-AMINO-7-OXONONANOATE SYNTHASE"/>
    <property type="match status" value="1"/>
</dbReference>
<dbReference type="InterPro" id="IPR015421">
    <property type="entry name" value="PyrdxlP-dep_Trfase_major"/>
</dbReference>
<accession>B3QTE4</accession>
<proteinExistence type="predicted"/>
<dbReference type="KEGG" id="cts:Ctha_0219"/>
<feature type="compositionally biased region" description="Polar residues" evidence="3">
    <location>
        <begin position="1"/>
        <end position="21"/>
    </location>
</feature>
<evidence type="ECO:0000313" key="6">
    <source>
        <dbReference type="Proteomes" id="UP000001208"/>
    </source>
</evidence>
<organism evidence="5 6">
    <name type="scientific">Chloroherpeton thalassium (strain ATCC 35110 / GB-78)</name>
    <dbReference type="NCBI Taxonomy" id="517418"/>
    <lineage>
        <taxon>Bacteria</taxon>
        <taxon>Pseudomonadati</taxon>
        <taxon>Chlorobiota</taxon>
        <taxon>Chlorobiia</taxon>
        <taxon>Chlorobiales</taxon>
        <taxon>Chloroherpetonaceae</taxon>
        <taxon>Chloroherpeton</taxon>
    </lineage>
</organism>
<dbReference type="Proteomes" id="UP000001208">
    <property type="component" value="Chromosome"/>
</dbReference>
<keyword evidence="2 5" id="KW-0808">Transferase</keyword>
<dbReference type="EMBL" id="CP001100">
    <property type="protein sequence ID" value="ACF12690.1"/>
    <property type="molecule type" value="Genomic_DNA"/>
</dbReference>
<dbReference type="HOGENOM" id="CLU_015846_11_0_10"/>
<dbReference type="PANTHER" id="PTHR13693:SF3">
    <property type="entry name" value="LD36009P"/>
    <property type="match status" value="1"/>
</dbReference>
<gene>
    <name evidence="5" type="ordered locus">Ctha_0219</name>
</gene>
<keyword evidence="5" id="KW-0012">Acyltransferase</keyword>
<feature type="domain" description="Aminotransferase class I/classII large" evidence="4">
    <location>
        <begin position="67"/>
        <end position="407"/>
    </location>
</feature>
<feature type="region of interest" description="Disordered" evidence="3">
    <location>
        <begin position="1"/>
        <end position="23"/>
    </location>
</feature>